<dbReference type="OrthoDB" id="626167at2759"/>
<evidence type="ECO:0000256" key="3">
    <source>
        <dbReference type="ARBA" id="ARBA00022737"/>
    </source>
</evidence>
<dbReference type="SMART" id="SM00028">
    <property type="entry name" value="TPR"/>
    <property type="match status" value="9"/>
</dbReference>
<evidence type="ECO:0000256" key="5">
    <source>
        <dbReference type="ARBA" id="ARBA00040665"/>
    </source>
</evidence>
<name>A0A3P6TA94_ONCOC</name>
<dbReference type="PANTHER" id="PTHR46630">
    <property type="entry name" value="TETRATRICOPEPTIDE REPEAT PROTEIN 29"/>
    <property type="match status" value="1"/>
</dbReference>
<keyword evidence="3" id="KW-0677">Repeat</keyword>
<gene>
    <name evidence="8" type="ORF">NOO_LOCUS5486</name>
</gene>
<evidence type="ECO:0000256" key="1">
    <source>
        <dbReference type="ARBA" id="ARBA00004496"/>
    </source>
</evidence>
<accession>A0A3P6TA94</accession>
<dbReference type="SUPFAM" id="SSF48452">
    <property type="entry name" value="TPR-like"/>
    <property type="match status" value="3"/>
</dbReference>
<evidence type="ECO:0000256" key="6">
    <source>
        <dbReference type="ARBA" id="ARBA00044739"/>
    </source>
</evidence>
<dbReference type="GO" id="GO:0005737">
    <property type="term" value="C:cytoplasm"/>
    <property type="evidence" value="ECO:0007669"/>
    <property type="project" value="UniProtKB-SubCell"/>
</dbReference>
<sequence length="1068" mass="125151">ECHLALGQYCMARKWAKKELKIATNIGSLKLEADSLKNLSNIYQVIGDYSNAVILWDRYCSMISDQGIDIRLSSLRRLAELYQKSNRFDEAEMTLLENLKLAQKIGAYTLIIDIRTNLYQFYREMHRKDEARKHWNEAQQIYLDHKVNERQALIIEMNGDNYFDDNFYEEAIDAYNRCLMLVQEDDNLQKEAKLCNKLGTTHWLLYHPDEALAYYQQSLSVCQQISDLESMLELYNAMANIHFKKGMMDECHSCLRCYLTLADILSKDAARLDVFIFIGRTLLLRQRYKEAKKIFIKTLNLTSETNNRRERGLIYGYMAECYLGMNDKSKALLNFCKQIPFFDDIDDIEGKCETLRHLIEEKRLINDADWTMRLCKNRIELSQMGSIDLQVEVLKESAEIAASLSELWEACKFLEKAKRAIKLFRECLDAVGIHSYEQVSILLELGKMELEEGLTSNAIAHIMNVKKRCHDKNLKAKCEYILACAFYDDRNYADALYHMQNFENLQKNLSADQKEKLKLELLLIEWHCNASDYAIETIQDIAMKTDSLIIHRILDESCLYDLLNHEKLSKIAAIHWMMTRGDFITAKHFFDLHKNFYRNSAEYTADMALFYWNEQKFEECSKFLDEYLSYYFEKNTIEDECEELSLIRFYSRQRIILDFLYVIWILCKCQIGKLYYFIDNAVANKMPKFFTQFLDQMLCTVSTISVLNNDEFEKLVSESEFLINVKHAGDIKKTHLIALNEPKYTKNRKEPEIGILYAGVNNSATISWEFVRPNDRIDFICKTKVSSLVIIDFTKMPIDVDINCFSNNDVVILLNNETDDVIVNFRIANAHCLLDIKQQSIELLMPFFEKLINGHSVEECSELLQSINVRLFGDRSSKVRSSLAQCTRKMIANIEDGLLENLAIGKNEQREIDNFKRLPSKIQFYLLDMIKHQVKTNEIQLFVEKLEDICGHNKDITLPKYCDTTDDYLQELFVQKTHEQNFILKFIKNLFRDHLYGVYDDVQTSKLDNLEELMESLVNNIRVTRKKQRRKLRTRGYHSEGESSRRSSISENTDSEAVIVDIEFQESE</sequence>
<dbReference type="AlphaFoldDB" id="A0A3P6TA94"/>
<evidence type="ECO:0000256" key="4">
    <source>
        <dbReference type="ARBA" id="ARBA00022803"/>
    </source>
</evidence>
<dbReference type="Proteomes" id="UP000271087">
    <property type="component" value="Unassembled WGS sequence"/>
</dbReference>
<dbReference type="PANTHER" id="PTHR46630:SF1">
    <property type="entry name" value="TETRATRICOPEPTIDE REPEAT PROTEIN 29"/>
    <property type="match status" value="1"/>
</dbReference>
<dbReference type="GO" id="GO:0003341">
    <property type="term" value="P:cilium movement"/>
    <property type="evidence" value="ECO:0007669"/>
    <property type="project" value="TreeGrafter"/>
</dbReference>
<reference evidence="8 9" key="1">
    <citation type="submission" date="2018-08" db="EMBL/GenBank/DDBJ databases">
        <authorList>
            <person name="Laetsch R D."/>
            <person name="Stevens L."/>
            <person name="Kumar S."/>
            <person name="Blaxter L. M."/>
        </authorList>
    </citation>
    <scope>NUCLEOTIDE SEQUENCE [LARGE SCALE GENOMIC DNA]</scope>
</reference>
<evidence type="ECO:0000256" key="7">
    <source>
        <dbReference type="SAM" id="MobiDB-lite"/>
    </source>
</evidence>
<dbReference type="InterPro" id="IPR051476">
    <property type="entry name" value="Bac_ResReg_Asp_Phosphatase"/>
</dbReference>
<comment type="function">
    <text evidence="6">Axonemal protein which is implicated in axonemal and/or peri-axonemal structure assembly and regulates flagellum assembly and beating and therefore sperm motility.</text>
</comment>
<keyword evidence="9" id="KW-1185">Reference proteome</keyword>
<keyword evidence="2" id="KW-0963">Cytoplasm</keyword>
<protein>
    <recommendedName>
        <fullName evidence="5">Tetratricopeptide repeat protein 29</fullName>
    </recommendedName>
</protein>
<dbReference type="Pfam" id="PF13374">
    <property type="entry name" value="TPR_10"/>
    <property type="match status" value="1"/>
</dbReference>
<evidence type="ECO:0000313" key="8">
    <source>
        <dbReference type="EMBL" id="VDK77745.1"/>
    </source>
</evidence>
<dbReference type="InterPro" id="IPR019734">
    <property type="entry name" value="TPR_rpt"/>
</dbReference>
<feature type="region of interest" description="Disordered" evidence="7">
    <location>
        <begin position="1029"/>
        <end position="1056"/>
    </location>
</feature>
<feature type="non-terminal residue" evidence="8">
    <location>
        <position position="1"/>
    </location>
</feature>
<comment type="subcellular location">
    <subcellularLocation>
        <location evidence="1">Cytoplasm</location>
    </subcellularLocation>
</comment>
<proteinExistence type="predicted"/>
<keyword evidence="4" id="KW-0802">TPR repeat</keyword>
<evidence type="ECO:0000313" key="9">
    <source>
        <dbReference type="Proteomes" id="UP000271087"/>
    </source>
</evidence>
<dbReference type="GO" id="GO:0005929">
    <property type="term" value="C:cilium"/>
    <property type="evidence" value="ECO:0007669"/>
    <property type="project" value="TreeGrafter"/>
</dbReference>
<evidence type="ECO:0000256" key="2">
    <source>
        <dbReference type="ARBA" id="ARBA00022490"/>
    </source>
</evidence>
<organism evidence="8 9">
    <name type="scientific">Onchocerca ochengi</name>
    <name type="common">Filarial nematode worm</name>
    <dbReference type="NCBI Taxonomy" id="42157"/>
    <lineage>
        <taxon>Eukaryota</taxon>
        <taxon>Metazoa</taxon>
        <taxon>Ecdysozoa</taxon>
        <taxon>Nematoda</taxon>
        <taxon>Chromadorea</taxon>
        <taxon>Rhabditida</taxon>
        <taxon>Spirurina</taxon>
        <taxon>Spiruromorpha</taxon>
        <taxon>Filarioidea</taxon>
        <taxon>Onchocercidae</taxon>
        <taxon>Onchocerca</taxon>
    </lineage>
</organism>
<dbReference type="InterPro" id="IPR011990">
    <property type="entry name" value="TPR-like_helical_dom_sf"/>
</dbReference>
<dbReference type="EMBL" id="UYRW01001474">
    <property type="protein sequence ID" value="VDK77745.1"/>
    <property type="molecule type" value="Genomic_DNA"/>
</dbReference>
<dbReference type="Gene3D" id="1.25.40.10">
    <property type="entry name" value="Tetratricopeptide repeat domain"/>
    <property type="match status" value="3"/>
</dbReference>